<protein>
    <submittedName>
        <fullName evidence="1">Uncharacterized protein</fullName>
    </submittedName>
</protein>
<gene>
    <name evidence="1" type="ORF">CVIRNUC_004619</name>
</gene>
<dbReference type="AlphaFoldDB" id="A0AAV1I686"/>
<comment type="caution">
    <text evidence="1">The sequence shown here is derived from an EMBL/GenBank/DDBJ whole genome shotgun (WGS) entry which is preliminary data.</text>
</comment>
<accession>A0AAV1I686</accession>
<sequence>MMGEAVYEFDRSVQDTLQLVSYIRTSLPGVDYAACGGSLTSVAFTGSLTSAQVTTLDGLMQTYPDPPQAPNTLLESSGMDRTRCSCQTWMSIHTFLSRTADIQSVTVTSCLVPNTPSDAGTSGFCYSVRVVDITNNAILGQTQLTNSALKDSIISLSGVSSNPATVELQTMKGSGGSYIDLKTMHVTKMCN</sequence>
<name>A0AAV1I686_9CHLO</name>
<evidence type="ECO:0000313" key="2">
    <source>
        <dbReference type="Proteomes" id="UP001314263"/>
    </source>
</evidence>
<keyword evidence="2" id="KW-1185">Reference proteome</keyword>
<proteinExistence type="predicted"/>
<dbReference type="Proteomes" id="UP001314263">
    <property type="component" value="Unassembled WGS sequence"/>
</dbReference>
<evidence type="ECO:0000313" key="1">
    <source>
        <dbReference type="EMBL" id="CAK0778575.1"/>
    </source>
</evidence>
<organism evidence="1 2">
    <name type="scientific">Coccomyxa viridis</name>
    <dbReference type="NCBI Taxonomy" id="1274662"/>
    <lineage>
        <taxon>Eukaryota</taxon>
        <taxon>Viridiplantae</taxon>
        <taxon>Chlorophyta</taxon>
        <taxon>core chlorophytes</taxon>
        <taxon>Trebouxiophyceae</taxon>
        <taxon>Trebouxiophyceae incertae sedis</taxon>
        <taxon>Coccomyxaceae</taxon>
        <taxon>Coccomyxa</taxon>
    </lineage>
</organism>
<dbReference type="EMBL" id="CAUYUE010000005">
    <property type="protein sequence ID" value="CAK0778575.1"/>
    <property type="molecule type" value="Genomic_DNA"/>
</dbReference>
<reference evidence="1 2" key="1">
    <citation type="submission" date="2023-10" db="EMBL/GenBank/DDBJ databases">
        <authorList>
            <person name="Maclean D."/>
            <person name="Macfadyen A."/>
        </authorList>
    </citation>
    <scope>NUCLEOTIDE SEQUENCE [LARGE SCALE GENOMIC DNA]</scope>
</reference>